<dbReference type="Pfam" id="PF01170">
    <property type="entry name" value="UPF0020"/>
    <property type="match status" value="1"/>
</dbReference>
<organism evidence="2 3">
    <name type="scientific">Paenibacillus favisporus</name>
    <dbReference type="NCBI Taxonomy" id="221028"/>
    <lineage>
        <taxon>Bacteria</taxon>
        <taxon>Bacillati</taxon>
        <taxon>Bacillota</taxon>
        <taxon>Bacilli</taxon>
        <taxon>Bacillales</taxon>
        <taxon>Paenibacillaceae</taxon>
        <taxon>Paenibacillus</taxon>
    </lineage>
</organism>
<dbReference type="InterPro" id="IPR000241">
    <property type="entry name" value="RlmKL-like_Mtase"/>
</dbReference>
<name>A0ABV2F9B3_9BACL</name>
<evidence type="ECO:0000259" key="1">
    <source>
        <dbReference type="Pfam" id="PF01170"/>
    </source>
</evidence>
<keyword evidence="3" id="KW-1185">Reference proteome</keyword>
<dbReference type="EMBL" id="JBEPLV010000006">
    <property type="protein sequence ID" value="MET3548336.1"/>
    <property type="molecule type" value="Genomic_DNA"/>
</dbReference>
<dbReference type="Gene3D" id="3.40.50.150">
    <property type="entry name" value="Vaccinia Virus protein VP39"/>
    <property type="match status" value="2"/>
</dbReference>
<evidence type="ECO:0000313" key="3">
    <source>
        <dbReference type="Proteomes" id="UP001549098"/>
    </source>
</evidence>
<feature type="domain" description="Ribosomal RNA large subunit methyltransferase K/L-like methyltransferase" evidence="1">
    <location>
        <begin position="45"/>
        <end position="106"/>
    </location>
</feature>
<proteinExistence type="predicted"/>
<reference evidence="2 3" key="1">
    <citation type="submission" date="2024-06" db="EMBL/GenBank/DDBJ databases">
        <title>Genomic Encyclopedia of Type Strains, Phase IV (KMG-IV): sequencing the most valuable type-strain genomes for metagenomic binning, comparative biology and taxonomic classification.</title>
        <authorList>
            <person name="Goeker M."/>
        </authorList>
    </citation>
    <scope>NUCLEOTIDE SEQUENCE [LARGE SCALE GENOMIC DNA]</scope>
    <source>
        <strain evidence="2 3">DSM 17253</strain>
    </source>
</reference>
<protein>
    <submittedName>
        <fullName evidence="2">DNA modification methylase</fullName>
    </submittedName>
</protein>
<gene>
    <name evidence="2" type="ORF">ABID47_004966</name>
</gene>
<dbReference type="SUPFAM" id="SSF53335">
    <property type="entry name" value="S-adenosyl-L-methionine-dependent methyltransferases"/>
    <property type="match status" value="1"/>
</dbReference>
<dbReference type="InterPro" id="IPR029063">
    <property type="entry name" value="SAM-dependent_MTases_sf"/>
</dbReference>
<dbReference type="Proteomes" id="UP001549098">
    <property type="component" value="Unassembled WGS sequence"/>
</dbReference>
<comment type="caution">
    <text evidence="2">The sequence shown here is derived from an EMBL/GenBank/DDBJ whole genome shotgun (WGS) entry which is preliminary data.</text>
</comment>
<accession>A0ABV2F9B3</accession>
<dbReference type="GO" id="GO:0032259">
    <property type="term" value="P:methylation"/>
    <property type="evidence" value="ECO:0007669"/>
    <property type="project" value="UniProtKB-KW"/>
</dbReference>
<dbReference type="RefSeq" id="WP_354500671.1">
    <property type="nucleotide sequence ID" value="NZ_JBEPLV010000006.1"/>
</dbReference>
<keyword evidence="2" id="KW-0489">Methyltransferase</keyword>
<evidence type="ECO:0000313" key="2">
    <source>
        <dbReference type="EMBL" id="MET3548336.1"/>
    </source>
</evidence>
<dbReference type="GO" id="GO:0008168">
    <property type="term" value="F:methyltransferase activity"/>
    <property type="evidence" value="ECO:0007669"/>
    <property type="project" value="UniProtKB-KW"/>
</dbReference>
<sequence length="387" mass="44519">MINELTKQKTSTEFKDKAEKFMANLPYREKPYSGRNWGHAWHSLCSYHGKLKPAIAHLLIKEFTEEGQTVLDPMSGVGTIPFEACLQGRIGIGNDLSEMAYTVTKAKLEITDKKKVERILTELEDYINKNTVEYRADDIPYSDFGLNGKVPEYFDPKTFSEIIAARRFFIDKEIASPEDAFIFSCFLHVLHGNRPYALSRNSHPLTPYAPSGKFIYKKVITHIKNKIELSYKKGEWDNFMEGQAIFGDLFDLPKKVNNVDAIITSPPFFDSIRFYSSNWLRLWLSGWEPEDYKNAEMRFLEGKQKRGLNIYTEFFNVCSNLLKENGKVILHLGKSNKCNMATELAKLAIQYFQVVYVGDEDVEHLEKHGVSDKGSTTAHQFLFLIKK</sequence>
<keyword evidence="2" id="KW-0808">Transferase</keyword>